<dbReference type="GO" id="GO:0005576">
    <property type="term" value="C:extracellular region"/>
    <property type="evidence" value="ECO:0007669"/>
    <property type="project" value="UniProtKB-SubCell"/>
</dbReference>
<keyword evidence="3" id="KW-0964">Secreted</keyword>
<organism evidence="11 13">
    <name type="scientific">Bursaphelenchus xylophilus</name>
    <name type="common">Pinewood nematode worm</name>
    <name type="synonym">Aphelenchoides xylophilus</name>
    <dbReference type="NCBI Taxonomy" id="6326"/>
    <lineage>
        <taxon>Eukaryota</taxon>
        <taxon>Metazoa</taxon>
        <taxon>Ecdysozoa</taxon>
        <taxon>Nematoda</taxon>
        <taxon>Chromadorea</taxon>
        <taxon>Rhabditida</taxon>
        <taxon>Tylenchina</taxon>
        <taxon>Tylenchomorpha</taxon>
        <taxon>Aphelenchoidea</taxon>
        <taxon>Aphelenchoididae</taxon>
        <taxon>Bursaphelenchus</taxon>
    </lineage>
</organism>
<evidence type="ECO:0000256" key="2">
    <source>
        <dbReference type="ARBA" id="ARBA00006356"/>
    </source>
</evidence>
<evidence type="ECO:0000256" key="1">
    <source>
        <dbReference type="ARBA" id="ARBA00004613"/>
    </source>
</evidence>
<dbReference type="Proteomes" id="UP000659654">
    <property type="component" value="Unassembled WGS sequence"/>
</dbReference>
<accession>A0A1I7STY3</accession>
<dbReference type="OrthoDB" id="5813613at2759"/>
<evidence type="ECO:0000256" key="7">
    <source>
        <dbReference type="SAM" id="Coils"/>
    </source>
</evidence>
<dbReference type="GO" id="GO:0007218">
    <property type="term" value="P:neuropeptide signaling pathway"/>
    <property type="evidence" value="ECO:0007669"/>
    <property type="project" value="UniProtKB-KW"/>
</dbReference>
<evidence type="ECO:0000313" key="12">
    <source>
        <dbReference type="Proteomes" id="UP000659654"/>
    </source>
</evidence>
<evidence type="ECO:0000256" key="3">
    <source>
        <dbReference type="ARBA" id="ARBA00022525"/>
    </source>
</evidence>
<evidence type="ECO:0000313" key="11">
    <source>
        <dbReference type="Proteomes" id="UP000095284"/>
    </source>
</evidence>
<keyword evidence="6" id="KW-0527">Neuropeptide</keyword>
<evidence type="ECO:0000313" key="13">
    <source>
        <dbReference type="WBParaSite" id="BXY_1650300.1"/>
    </source>
</evidence>
<feature type="signal peptide" evidence="8">
    <location>
        <begin position="1"/>
        <end position="19"/>
    </location>
</feature>
<dbReference type="Pfam" id="PF01581">
    <property type="entry name" value="FARP"/>
    <property type="match status" value="2"/>
</dbReference>
<reference evidence="10" key="2">
    <citation type="submission" date="2020-08" db="EMBL/GenBank/DDBJ databases">
        <authorList>
            <person name="Kikuchi T."/>
        </authorList>
    </citation>
    <scope>NUCLEOTIDE SEQUENCE</scope>
    <source>
        <strain evidence="9">Ka4C1</strain>
    </source>
</reference>
<dbReference type="Proteomes" id="UP000582659">
    <property type="component" value="Unassembled WGS sequence"/>
</dbReference>
<dbReference type="Proteomes" id="UP000095284">
    <property type="component" value="Unplaced"/>
</dbReference>
<evidence type="ECO:0000256" key="8">
    <source>
        <dbReference type="SAM" id="SignalP"/>
    </source>
</evidence>
<name>A0A1I7STY3_BURXY</name>
<sequence>MSSVLPSLLLVVMVGITVGQKAYPEDELRVCELTDLETLSLSKCELEGRIAELENKIREIEDTVMSQGNHVHVKGEVAKRKNEFIRFGKRSLATVLDHMPHSRWNPHSDNALRSLSMVKRKNEFIRFG</sequence>
<evidence type="ECO:0000313" key="10">
    <source>
        <dbReference type="EMBL" id="CAG9107812.1"/>
    </source>
</evidence>
<dbReference type="AlphaFoldDB" id="A0A1I7STY3"/>
<evidence type="ECO:0000256" key="5">
    <source>
        <dbReference type="ARBA" id="ARBA00022815"/>
    </source>
</evidence>
<evidence type="ECO:0000256" key="6">
    <source>
        <dbReference type="ARBA" id="ARBA00023320"/>
    </source>
</evidence>
<feature type="chain" id="PRO_5036022293" evidence="8">
    <location>
        <begin position="20"/>
        <end position="128"/>
    </location>
</feature>
<feature type="coiled-coil region" evidence="7">
    <location>
        <begin position="43"/>
        <end position="70"/>
    </location>
</feature>
<protein>
    <submittedName>
        <fullName evidence="9">(pine wood nematode) hypothetical protein</fullName>
    </submittedName>
</protein>
<reference evidence="13" key="1">
    <citation type="submission" date="2016-11" db="UniProtKB">
        <authorList>
            <consortium name="WormBaseParasite"/>
        </authorList>
    </citation>
    <scope>IDENTIFICATION</scope>
</reference>
<keyword evidence="5" id="KW-0027">Amidation</keyword>
<evidence type="ECO:0000313" key="9">
    <source>
        <dbReference type="EMBL" id="CAD5221124.1"/>
    </source>
</evidence>
<keyword evidence="12" id="KW-1185">Reference proteome</keyword>
<dbReference type="WBParaSite" id="BXY_1650300.1">
    <property type="protein sequence ID" value="BXY_1650300.1"/>
    <property type="gene ID" value="BXY_1650300"/>
</dbReference>
<evidence type="ECO:0000256" key="4">
    <source>
        <dbReference type="ARBA" id="ARBA00022685"/>
    </source>
</evidence>
<dbReference type="EMBL" id="CAJFCV020000003">
    <property type="protein sequence ID" value="CAG9107812.1"/>
    <property type="molecule type" value="Genomic_DNA"/>
</dbReference>
<proteinExistence type="inferred from homology"/>
<gene>
    <name evidence="9" type="ORF">BXYJ_LOCUS6521</name>
</gene>
<dbReference type="InterPro" id="IPR002544">
    <property type="entry name" value="FMRFamid-related_peptide-like"/>
</dbReference>
<comment type="similarity">
    <text evidence="2">Belongs to the FARP (FMRFamide related peptide) family.</text>
</comment>
<keyword evidence="4" id="KW-0165">Cleavage on pair of basic residues</keyword>
<keyword evidence="7" id="KW-0175">Coiled coil</keyword>
<comment type="subcellular location">
    <subcellularLocation>
        <location evidence="1">Secreted</location>
    </subcellularLocation>
</comment>
<dbReference type="EMBL" id="CAJFDI010000003">
    <property type="protein sequence ID" value="CAD5221124.1"/>
    <property type="molecule type" value="Genomic_DNA"/>
</dbReference>
<keyword evidence="8" id="KW-0732">Signal</keyword>